<dbReference type="FunFam" id="1.10.150.20:FF:000011">
    <property type="entry name" value="exonuclease 1"/>
    <property type="match status" value="1"/>
</dbReference>
<dbReference type="InterPro" id="IPR036279">
    <property type="entry name" value="5-3_exonuclease_C_sf"/>
</dbReference>
<proteinExistence type="inferred from homology"/>
<dbReference type="GO" id="GO:0035312">
    <property type="term" value="F:5'-3' DNA exonuclease activity"/>
    <property type="evidence" value="ECO:0007669"/>
    <property type="project" value="InterPro"/>
</dbReference>
<dbReference type="Gene3D" id="3.40.50.1010">
    <property type="entry name" value="5'-nuclease"/>
    <property type="match status" value="1"/>
</dbReference>
<keyword evidence="17" id="KW-1185">Reference proteome</keyword>
<dbReference type="SMART" id="SM00485">
    <property type="entry name" value="XPGN"/>
    <property type="match status" value="1"/>
</dbReference>
<evidence type="ECO:0000256" key="3">
    <source>
        <dbReference type="ARBA" id="ARBA00010563"/>
    </source>
</evidence>
<dbReference type="OrthoDB" id="26491at2759"/>
<evidence type="ECO:0000256" key="5">
    <source>
        <dbReference type="ARBA" id="ARBA00022723"/>
    </source>
</evidence>
<evidence type="ECO:0000313" key="16">
    <source>
        <dbReference type="EMBL" id="PVU96505.1"/>
    </source>
</evidence>
<evidence type="ECO:0000256" key="7">
    <source>
        <dbReference type="ARBA" id="ARBA00022801"/>
    </source>
</evidence>
<dbReference type="STRING" id="61424.A0A2T9YW00"/>
<reference evidence="16 17" key="1">
    <citation type="journal article" date="2018" name="MBio">
        <title>Comparative Genomics Reveals the Core Gene Toolbox for the Fungus-Insect Symbiosis.</title>
        <authorList>
            <person name="Wang Y."/>
            <person name="Stata M."/>
            <person name="Wang W."/>
            <person name="Stajich J.E."/>
            <person name="White M.M."/>
            <person name="Moncalvo J.M."/>
        </authorList>
    </citation>
    <scope>NUCLEOTIDE SEQUENCE [LARGE SCALE GENOMIC DNA]</scope>
    <source>
        <strain evidence="16 17">AUS-77-4</strain>
    </source>
</reference>
<dbReference type="CDD" id="cd09857">
    <property type="entry name" value="PIN_EXO1"/>
    <property type="match status" value="1"/>
</dbReference>
<evidence type="ECO:0000256" key="6">
    <source>
        <dbReference type="ARBA" id="ARBA00022763"/>
    </source>
</evidence>
<keyword evidence="12" id="KW-0234">DNA repair</keyword>
<evidence type="ECO:0000256" key="12">
    <source>
        <dbReference type="ARBA" id="ARBA00023204"/>
    </source>
</evidence>
<keyword evidence="6" id="KW-0227">DNA damage</keyword>
<organism evidence="16 17">
    <name type="scientific">Furculomyces boomerangus</name>
    <dbReference type="NCBI Taxonomy" id="61424"/>
    <lineage>
        <taxon>Eukaryota</taxon>
        <taxon>Fungi</taxon>
        <taxon>Fungi incertae sedis</taxon>
        <taxon>Zoopagomycota</taxon>
        <taxon>Kickxellomycotina</taxon>
        <taxon>Harpellomycetes</taxon>
        <taxon>Harpellales</taxon>
        <taxon>Harpellaceae</taxon>
        <taxon>Furculomyces</taxon>
    </lineage>
</organism>
<keyword evidence="7" id="KW-0378">Hydrolase</keyword>
<dbReference type="Pfam" id="PF00867">
    <property type="entry name" value="XPG_I"/>
    <property type="match status" value="1"/>
</dbReference>
<keyword evidence="8" id="KW-0269">Exonuclease</keyword>
<dbReference type="EMBL" id="MBFT01000143">
    <property type="protein sequence ID" value="PVU96505.1"/>
    <property type="molecule type" value="Genomic_DNA"/>
</dbReference>
<dbReference type="GO" id="GO:0046872">
    <property type="term" value="F:metal ion binding"/>
    <property type="evidence" value="ECO:0007669"/>
    <property type="project" value="UniProtKB-KW"/>
</dbReference>
<evidence type="ECO:0000256" key="8">
    <source>
        <dbReference type="ARBA" id="ARBA00022839"/>
    </source>
</evidence>
<comment type="subcellular location">
    <subcellularLocation>
        <location evidence="2">Nucleus</location>
    </subcellularLocation>
</comment>
<dbReference type="PANTHER" id="PTHR11081:SF65">
    <property type="entry name" value="DNA DAMAGE-INDUCIBLE PROTEIN DIN7-RELATED"/>
    <property type="match status" value="1"/>
</dbReference>
<evidence type="ECO:0000259" key="14">
    <source>
        <dbReference type="SMART" id="SM00484"/>
    </source>
</evidence>
<dbReference type="InterPro" id="IPR044752">
    <property type="entry name" value="PIN-like_EXO1"/>
</dbReference>
<keyword evidence="11" id="KW-0238">DNA-binding</keyword>
<dbReference type="InterPro" id="IPR029060">
    <property type="entry name" value="PIN-like_dom_sf"/>
</dbReference>
<dbReference type="SUPFAM" id="SSF88723">
    <property type="entry name" value="PIN domain-like"/>
    <property type="match status" value="1"/>
</dbReference>
<evidence type="ECO:0000256" key="11">
    <source>
        <dbReference type="ARBA" id="ARBA00023125"/>
    </source>
</evidence>
<feature type="domain" description="XPG-I" evidence="14">
    <location>
        <begin position="142"/>
        <end position="208"/>
    </location>
</feature>
<dbReference type="Gene3D" id="1.10.150.20">
    <property type="entry name" value="5' to 3' exonuclease, C-terminal subdomain"/>
    <property type="match status" value="1"/>
</dbReference>
<protein>
    <submittedName>
        <fullName evidence="16">Uncharacterized protein</fullName>
    </submittedName>
</protein>
<dbReference type="PRINTS" id="PR00853">
    <property type="entry name" value="XPGRADSUPER"/>
</dbReference>
<dbReference type="InterPro" id="IPR037315">
    <property type="entry name" value="EXO1_H3TH"/>
</dbReference>
<keyword evidence="13" id="KW-0539">Nucleus</keyword>
<dbReference type="InterPro" id="IPR006086">
    <property type="entry name" value="XPG-I_dom"/>
</dbReference>
<dbReference type="SUPFAM" id="SSF47807">
    <property type="entry name" value="5' to 3' exonuclease, C-terminal subdomain"/>
    <property type="match status" value="1"/>
</dbReference>
<evidence type="ECO:0000256" key="4">
    <source>
        <dbReference type="ARBA" id="ARBA00022722"/>
    </source>
</evidence>
<keyword evidence="4" id="KW-0540">Nuclease</keyword>
<dbReference type="GO" id="GO:0017108">
    <property type="term" value="F:5'-flap endonuclease activity"/>
    <property type="evidence" value="ECO:0007669"/>
    <property type="project" value="TreeGrafter"/>
</dbReference>
<gene>
    <name evidence="16" type="ORF">BB559_002363</name>
</gene>
<evidence type="ECO:0000256" key="2">
    <source>
        <dbReference type="ARBA" id="ARBA00004123"/>
    </source>
</evidence>
<keyword evidence="9" id="KW-0460">Magnesium</keyword>
<sequence>MGISGLIGAVKEAQESVHISRFKGKTLGIDGYVWLHKGAFGCSEDIVLEKPTNKYVLYFIKKIRLLQHFGVEPYVVFDGGPLISKKKTELEREMNRKNNTDRGIDLLKQGKRKEAMSYFQKGVNITPLLAKAVIEELKKEKINYIVAPYEADAQLAFLEKNGIIDGIITEDSDLVVFGCKKVIFKLNDGGFGVLFDRDNLRLVKDIPLKGWDDNMFRKMCILSGCDYLDSVHGVALKRSCKYLQRSSDIQKIVQIMKGEGLKVPNTYVQDFQRAEKTFMYQKVFDPIVKKLRSLEEIRPEHIDPDMDYIGENIDDTLAYLISIGEVDPISKQPFGSYEHTNGKIHEKIKVHSKSEPENRLLMRWLKPTDSKDINESKMENLLDMEIETKSECKHLDSSRRLSTGCKICNGGDVYKQNIISKRSESEIIGSTNRNNPTITTSKYFGSQAKKLSIGFEIKAKPSQGSSNSGMTVNGRETSQTKLSFQTISVGNNSSTLGSGFQQQTRFQTLSIPNSVIEAVETPKRKLSFSPSFTIKKKPF</sequence>
<dbReference type="GO" id="GO:0006281">
    <property type="term" value="P:DNA repair"/>
    <property type="evidence" value="ECO:0007669"/>
    <property type="project" value="UniProtKB-KW"/>
</dbReference>
<evidence type="ECO:0000256" key="13">
    <source>
        <dbReference type="ARBA" id="ARBA00023242"/>
    </source>
</evidence>
<keyword evidence="10" id="KW-0267">Excision nuclease</keyword>
<dbReference type="GO" id="GO:0003677">
    <property type="term" value="F:DNA binding"/>
    <property type="evidence" value="ECO:0007669"/>
    <property type="project" value="UniProtKB-KW"/>
</dbReference>
<dbReference type="FunFam" id="3.40.50.1010:FF:000002">
    <property type="entry name" value="Exonuclease 1, putative"/>
    <property type="match status" value="1"/>
</dbReference>
<evidence type="ECO:0000259" key="15">
    <source>
        <dbReference type="SMART" id="SM00485"/>
    </source>
</evidence>
<dbReference type="Pfam" id="PF00752">
    <property type="entry name" value="XPG_N"/>
    <property type="match status" value="1"/>
</dbReference>
<evidence type="ECO:0000313" key="17">
    <source>
        <dbReference type="Proteomes" id="UP000245699"/>
    </source>
</evidence>
<comment type="similarity">
    <text evidence="3">Belongs to the XPG/RAD2 endonuclease family. EXO1 subfamily.</text>
</comment>
<dbReference type="AlphaFoldDB" id="A0A2T9YW00"/>
<dbReference type="Proteomes" id="UP000245699">
    <property type="component" value="Unassembled WGS sequence"/>
</dbReference>
<dbReference type="InterPro" id="IPR006084">
    <property type="entry name" value="XPG/Rad2"/>
</dbReference>
<name>A0A2T9YW00_9FUNG</name>
<dbReference type="SMART" id="SM00279">
    <property type="entry name" value="HhH2"/>
    <property type="match status" value="1"/>
</dbReference>
<accession>A0A2T9YW00</accession>
<dbReference type="SMART" id="SM00484">
    <property type="entry name" value="XPGI"/>
    <property type="match status" value="1"/>
</dbReference>
<evidence type="ECO:0000256" key="9">
    <source>
        <dbReference type="ARBA" id="ARBA00022842"/>
    </source>
</evidence>
<dbReference type="PANTHER" id="PTHR11081">
    <property type="entry name" value="FLAP ENDONUCLEASE FAMILY MEMBER"/>
    <property type="match status" value="1"/>
</dbReference>
<dbReference type="InterPro" id="IPR008918">
    <property type="entry name" value="HhH2"/>
</dbReference>
<feature type="domain" description="XPG N-terminal" evidence="15">
    <location>
        <begin position="1"/>
        <end position="99"/>
    </location>
</feature>
<comment type="cofactor">
    <cofactor evidence="1">
        <name>Mg(2+)</name>
        <dbReference type="ChEBI" id="CHEBI:18420"/>
    </cofactor>
</comment>
<dbReference type="InterPro" id="IPR006085">
    <property type="entry name" value="XPG_DNA_repair_N"/>
</dbReference>
<dbReference type="GO" id="GO:0005634">
    <property type="term" value="C:nucleus"/>
    <property type="evidence" value="ECO:0007669"/>
    <property type="project" value="UniProtKB-SubCell"/>
</dbReference>
<evidence type="ECO:0000256" key="10">
    <source>
        <dbReference type="ARBA" id="ARBA00022881"/>
    </source>
</evidence>
<comment type="caution">
    <text evidence="16">The sequence shown here is derived from an EMBL/GenBank/DDBJ whole genome shotgun (WGS) entry which is preliminary data.</text>
</comment>
<keyword evidence="5" id="KW-0479">Metal-binding</keyword>
<evidence type="ECO:0000256" key="1">
    <source>
        <dbReference type="ARBA" id="ARBA00001946"/>
    </source>
</evidence>
<dbReference type="CDD" id="cd09908">
    <property type="entry name" value="H3TH_EXO1"/>
    <property type="match status" value="1"/>
</dbReference>